<dbReference type="InterPro" id="IPR002104">
    <property type="entry name" value="Integrase_catalytic"/>
</dbReference>
<gene>
    <name evidence="5" type="ORF">SAMN04488034_103333</name>
</gene>
<dbReference type="PANTHER" id="PTHR30349:SF64">
    <property type="entry name" value="PROPHAGE INTEGRASE INTD-RELATED"/>
    <property type="match status" value="1"/>
</dbReference>
<dbReference type="Pfam" id="PF17293">
    <property type="entry name" value="Arm-DNA-bind_5"/>
    <property type="match status" value="1"/>
</dbReference>
<dbReference type="GO" id="GO:0006310">
    <property type="term" value="P:DNA recombination"/>
    <property type="evidence" value="ECO:0007669"/>
    <property type="project" value="UniProtKB-KW"/>
</dbReference>
<keyword evidence="6" id="KW-1185">Reference proteome</keyword>
<dbReference type="STRING" id="390640.SAMN04488034_103333"/>
<dbReference type="PANTHER" id="PTHR30349">
    <property type="entry name" value="PHAGE INTEGRASE-RELATED"/>
    <property type="match status" value="1"/>
</dbReference>
<dbReference type="InterPro" id="IPR010998">
    <property type="entry name" value="Integrase_recombinase_N"/>
</dbReference>
<feature type="domain" description="Tyr recombinase" evidence="4">
    <location>
        <begin position="201"/>
        <end position="370"/>
    </location>
</feature>
<dbReference type="Gene3D" id="1.10.150.130">
    <property type="match status" value="1"/>
</dbReference>
<evidence type="ECO:0000256" key="2">
    <source>
        <dbReference type="ARBA" id="ARBA00023125"/>
    </source>
</evidence>
<dbReference type="InterPro" id="IPR035386">
    <property type="entry name" value="Arm-DNA-bind_5"/>
</dbReference>
<evidence type="ECO:0000313" key="6">
    <source>
        <dbReference type="Proteomes" id="UP000199448"/>
    </source>
</evidence>
<dbReference type="OrthoDB" id="9806835at2"/>
<dbReference type="SUPFAM" id="SSF56349">
    <property type="entry name" value="DNA breaking-rejoining enzymes"/>
    <property type="match status" value="1"/>
</dbReference>
<keyword evidence="2" id="KW-0238">DNA-binding</keyword>
<keyword evidence="3" id="KW-0233">DNA recombination</keyword>
<reference evidence="5 6" key="1">
    <citation type="submission" date="2016-10" db="EMBL/GenBank/DDBJ databases">
        <authorList>
            <person name="de Groot N.N."/>
        </authorList>
    </citation>
    <scope>NUCLEOTIDE SEQUENCE [LARGE SCALE GENOMIC DNA]</scope>
    <source>
        <strain evidence="5 6">DSM 23553</strain>
    </source>
</reference>
<dbReference type="InterPro" id="IPR011010">
    <property type="entry name" value="DNA_brk_join_enz"/>
</dbReference>
<evidence type="ECO:0000256" key="1">
    <source>
        <dbReference type="ARBA" id="ARBA00008857"/>
    </source>
</evidence>
<dbReference type="Pfam" id="PF13102">
    <property type="entry name" value="Phage_int_SAM_5"/>
    <property type="match status" value="1"/>
</dbReference>
<dbReference type="InterPro" id="IPR013762">
    <property type="entry name" value="Integrase-like_cat_sf"/>
</dbReference>
<evidence type="ECO:0000313" key="5">
    <source>
        <dbReference type="EMBL" id="SEE96530.1"/>
    </source>
</evidence>
<dbReference type="GO" id="GO:0003677">
    <property type="term" value="F:DNA binding"/>
    <property type="evidence" value="ECO:0007669"/>
    <property type="project" value="UniProtKB-KW"/>
</dbReference>
<comment type="similarity">
    <text evidence="1">Belongs to the 'phage' integrase family.</text>
</comment>
<evidence type="ECO:0000259" key="4">
    <source>
        <dbReference type="PROSITE" id="PS51898"/>
    </source>
</evidence>
<dbReference type="PROSITE" id="PS51898">
    <property type="entry name" value="TYR_RECOMBINASE"/>
    <property type="match status" value="1"/>
</dbReference>
<accession>A0A1H5N4Z6</accession>
<dbReference type="Proteomes" id="UP000199448">
    <property type="component" value="Unassembled WGS sequence"/>
</dbReference>
<dbReference type="CDD" id="cd01185">
    <property type="entry name" value="INTN1_C_like"/>
    <property type="match status" value="1"/>
</dbReference>
<protein>
    <submittedName>
        <fullName evidence="5">Site-specific recombinase XerD</fullName>
    </submittedName>
</protein>
<evidence type="ECO:0000256" key="3">
    <source>
        <dbReference type="ARBA" id="ARBA00023172"/>
    </source>
</evidence>
<dbReference type="InterPro" id="IPR025269">
    <property type="entry name" value="SAM-like_dom"/>
</dbReference>
<dbReference type="AlphaFoldDB" id="A0A1H5N4Z6"/>
<dbReference type="Pfam" id="PF00589">
    <property type="entry name" value="Phage_integrase"/>
    <property type="match status" value="1"/>
</dbReference>
<proteinExistence type="inferred from homology"/>
<dbReference type="InterPro" id="IPR050090">
    <property type="entry name" value="Tyrosine_recombinase_XerCD"/>
</dbReference>
<sequence>MANVTLRSKKLANGKLSLYLDFYPQIINPKTGKPTRREFLKLKIFENPKNELEREHNSTQIQLAEQIRAKRLMDIRNKEYGLKEHIDLDANFYNFFANIVEEYYNNGSKGNYHSWKSSLEYWEKYIGKNLNTKQLLSYHVEKYRAFLLSAKTLRNSKKDLSRNTASAYYKNFTNVLKRAYKKKLLASNLAEDAVYIKEEETYREYLTEEELQKLSKATCTLPSLKRMAFFSVMTGLRFSDIRNLEWKNVFQDRSQGHYIKLKERKTGNIQNHFIPDNAYALLVKEGTTEGKVFQNIKYSKITRPLKEWLSAAGIDKKISFHNFRHTYATLQLSKGTDIYTLSKMLGHKNVATTQIYGKVMDRQKIEASKKLNLEFDGL</sequence>
<dbReference type="Gene3D" id="1.10.443.10">
    <property type="entry name" value="Intergrase catalytic core"/>
    <property type="match status" value="1"/>
</dbReference>
<dbReference type="GO" id="GO:0015074">
    <property type="term" value="P:DNA integration"/>
    <property type="evidence" value="ECO:0007669"/>
    <property type="project" value="InterPro"/>
</dbReference>
<name>A0A1H5N4Z6_9FLAO</name>
<organism evidence="5 6">
    <name type="scientific">Salinimicrobium catena</name>
    <dbReference type="NCBI Taxonomy" id="390640"/>
    <lineage>
        <taxon>Bacteria</taxon>
        <taxon>Pseudomonadati</taxon>
        <taxon>Bacteroidota</taxon>
        <taxon>Flavobacteriia</taxon>
        <taxon>Flavobacteriales</taxon>
        <taxon>Flavobacteriaceae</taxon>
        <taxon>Salinimicrobium</taxon>
    </lineage>
</organism>
<dbReference type="EMBL" id="FNUG01000003">
    <property type="protein sequence ID" value="SEE96530.1"/>
    <property type="molecule type" value="Genomic_DNA"/>
</dbReference>
<dbReference type="RefSeq" id="WP_093113257.1">
    <property type="nucleotide sequence ID" value="NZ_FNGG01000003.1"/>
</dbReference>